<feature type="transmembrane region" description="Helical" evidence="1">
    <location>
        <begin position="15"/>
        <end position="34"/>
    </location>
</feature>
<gene>
    <name evidence="2" type="primary">lptC</name>
    <name evidence="2" type="ORF">EGI89_08865</name>
</gene>
<keyword evidence="1" id="KW-0812">Transmembrane</keyword>
<comment type="caution">
    <text evidence="2">The sequence shown here is derived from an EMBL/GenBank/DDBJ whole genome shotgun (WGS) entry which is preliminary data.</text>
</comment>
<dbReference type="PROSITE" id="PS51257">
    <property type="entry name" value="PROKAR_LIPOPROTEIN"/>
    <property type="match status" value="1"/>
</dbReference>
<dbReference type="EMBL" id="RHPO01000016">
    <property type="protein sequence ID" value="RRT91335.1"/>
    <property type="molecule type" value="Genomic_DNA"/>
</dbReference>
<sequence>MDKQKLYKKANEKVLIKPSIVFGLISVFVLLFSCKKELPPISKKKVEFPTRTLINANIINKDSGRISGNLRSPLIEEYTTVDSPYTIFRKGLNLDFYHKGSVKPGYFQADWAKLSDITGLYEGRGNVIIVNEKGDSLKSEQLFWNKKNKTVYTSKEVYLISKEGDSLTAKNGLQATDDLETYTLFNNQGFKYVDDNQKF</sequence>
<dbReference type="GO" id="GO:0015221">
    <property type="term" value="F:lipopolysaccharide transmembrane transporter activity"/>
    <property type="evidence" value="ECO:0007669"/>
    <property type="project" value="InterPro"/>
</dbReference>
<evidence type="ECO:0000256" key="1">
    <source>
        <dbReference type="SAM" id="Phobius"/>
    </source>
</evidence>
<dbReference type="NCBIfam" id="TIGR04409">
    <property type="entry name" value="LptC_YrbK"/>
    <property type="match status" value="1"/>
</dbReference>
<proteinExistence type="predicted"/>
<accession>A0A427BNL1</accession>
<reference evidence="2 3" key="1">
    <citation type="submission" date="2018-10" db="EMBL/GenBank/DDBJ databases">
        <title>Transmission dynamics of multidrug resistant bacteria on intensive care unit surfaces.</title>
        <authorList>
            <person name="D'Souza A.W."/>
            <person name="Potter R.F."/>
            <person name="Wallace M."/>
            <person name="Shupe A."/>
            <person name="Patel S."/>
            <person name="Sun S."/>
            <person name="Gul D."/>
            <person name="Kwon J.H."/>
            <person name="Andleeb S."/>
            <person name="Burnham C.-A.D."/>
            <person name="Dantas G."/>
        </authorList>
    </citation>
    <scope>NUCLEOTIDE SEQUENCE [LARGE SCALE GENOMIC DNA]</scope>
    <source>
        <strain evidence="2 3">WF_348</strain>
    </source>
</reference>
<evidence type="ECO:0000313" key="3">
    <source>
        <dbReference type="Proteomes" id="UP000267844"/>
    </source>
</evidence>
<keyword evidence="1" id="KW-0472">Membrane</keyword>
<dbReference type="AlphaFoldDB" id="A0A427BNL1"/>
<dbReference type="Proteomes" id="UP000267844">
    <property type="component" value="Unassembled WGS sequence"/>
</dbReference>
<name>A0A427BNL1_9FLAO</name>
<dbReference type="InterPro" id="IPR026265">
    <property type="entry name" value="LptC"/>
</dbReference>
<keyword evidence="1" id="KW-1133">Transmembrane helix</keyword>
<dbReference type="GO" id="GO:0005886">
    <property type="term" value="C:plasma membrane"/>
    <property type="evidence" value="ECO:0007669"/>
    <property type="project" value="InterPro"/>
</dbReference>
<organism evidence="2 3">
    <name type="scientific">Empedobacter falsenii</name>
    <dbReference type="NCBI Taxonomy" id="343874"/>
    <lineage>
        <taxon>Bacteria</taxon>
        <taxon>Pseudomonadati</taxon>
        <taxon>Bacteroidota</taxon>
        <taxon>Flavobacteriia</taxon>
        <taxon>Flavobacteriales</taxon>
        <taxon>Weeksellaceae</taxon>
        <taxon>Empedobacter</taxon>
    </lineage>
</organism>
<protein>
    <submittedName>
        <fullName evidence="2">LPS export ABC transporter periplasmic protein LptC</fullName>
    </submittedName>
</protein>
<evidence type="ECO:0000313" key="2">
    <source>
        <dbReference type="EMBL" id="RRT91335.1"/>
    </source>
</evidence>